<sequence>MFFNRDMLNLAFLALAVVSTPALGQQVNLNCLTSGRGGASDCSQFISNFCQSGTAINPVAVLDTYSRCYNTYGFSCVLKAKNARGNNPALPNESNCERVLDAVASGCPMGGHGNVDDNTFEFSLNPNKVFLTCGSLLQLNFVLLSLAVVSTPVIGQTANVDCHTAGHTGAKACSDFINNFCQSGAAVLPPSRILFPVASIHRASVVRFSLLFQHQLVNFINFPSVAFVRAGVLKAKNKRGNGASVPNESNCEQALNAIASQCSMGGHGNIDNKAFQFTLNPNKGNCV</sequence>
<evidence type="ECO:0000259" key="2">
    <source>
        <dbReference type="Pfam" id="PF22803"/>
    </source>
</evidence>
<dbReference type="InterPro" id="IPR054443">
    <property type="entry name" value="Y3-like_dom"/>
</dbReference>
<feature type="domain" description="Glycan binding protein Y3-like" evidence="2">
    <location>
        <begin position="41"/>
        <end position="128"/>
    </location>
</feature>
<dbReference type="EMBL" id="KN834776">
    <property type="protein sequence ID" value="KIK60249.1"/>
    <property type="molecule type" value="Genomic_DNA"/>
</dbReference>
<reference evidence="3 4" key="1">
    <citation type="submission" date="2014-04" db="EMBL/GenBank/DDBJ databases">
        <title>Evolutionary Origins and Diversification of the Mycorrhizal Mutualists.</title>
        <authorList>
            <consortium name="DOE Joint Genome Institute"/>
            <consortium name="Mycorrhizal Genomics Consortium"/>
            <person name="Kohler A."/>
            <person name="Kuo A."/>
            <person name="Nagy L.G."/>
            <person name="Floudas D."/>
            <person name="Copeland A."/>
            <person name="Barry K.W."/>
            <person name="Cichocki N."/>
            <person name="Veneault-Fourrey C."/>
            <person name="LaButti K."/>
            <person name="Lindquist E.A."/>
            <person name="Lipzen A."/>
            <person name="Lundell T."/>
            <person name="Morin E."/>
            <person name="Murat C."/>
            <person name="Riley R."/>
            <person name="Ohm R."/>
            <person name="Sun H."/>
            <person name="Tunlid A."/>
            <person name="Henrissat B."/>
            <person name="Grigoriev I.V."/>
            <person name="Hibbett D.S."/>
            <person name="Martin F."/>
        </authorList>
    </citation>
    <scope>NUCLEOTIDE SEQUENCE [LARGE SCALE GENOMIC DNA]</scope>
    <source>
        <strain evidence="3 4">FD-317 M1</strain>
    </source>
</reference>
<dbReference type="Proteomes" id="UP000053593">
    <property type="component" value="Unassembled WGS sequence"/>
</dbReference>
<dbReference type="HOGENOM" id="CLU_969956_0_0_1"/>
<name>A0A0D0CCL7_9AGAR</name>
<keyword evidence="4" id="KW-1185">Reference proteome</keyword>
<protein>
    <submittedName>
        <fullName evidence="3">Unplaced genomic scaffold GYMLUscaffold_28, whole genome shotgun sequence</fullName>
    </submittedName>
</protein>
<keyword evidence="1" id="KW-0732">Signal</keyword>
<proteinExistence type="predicted"/>
<feature type="chain" id="PRO_5002225157" evidence="1">
    <location>
        <begin position="25"/>
        <end position="287"/>
    </location>
</feature>
<dbReference type="AlphaFoldDB" id="A0A0D0CCL7"/>
<dbReference type="Pfam" id="PF22803">
    <property type="entry name" value="GBD_Y3"/>
    <property type="match status" value="2"/>
</dbReference>
<feature type="signal peptide" evidence="1">
    <location>
        <begin position="1"/>
        <end position="24"/>
    </location>
</feature>
<evidence type="ECO:0000313" key="3">
    <source>
        <dbReference type="EMBL" id="KIK60249.1"/>
    </source>
</evidence>
<evidence type="ECO:0000256" key="1">
    <source>
        <dbReference type="SAM" id="SignalP"/>
    </source>
</evidence>
<organism evidence="3 4">
    <name type="scientific">Collybiopsis luxurians FD-317 M1</name>
    <dbReference type="NCBI Taxonomy" id="944289"/>
    <lineage>
        <taxon>Eukaryota</taxon>
        <taxon>Fungi</taxon>
        <taxon>Dikarya</taxon>
        <taxon>Basidiomycota</taxon>
        <taxon>Agaricomycotina</taxon>
        <taxon>Agaricomycetes</taxon>
        <taxon>Agaricomycetidae</taxon>
        <taxon>Agaricales</taxon>
        <taxon>Marasmiineae</taxon>
        <taxon>Omphalotaceae</taxon>
        <taxon>Collybiopsis</taxon>
        <taxon>Collybiopsis luxurians</taxon>
    </lineage>
</organism>
<feature type="domain" description="Glycan binding protein Y3-like" evidence="2">
    <location>
        <begin position="233"/>
        <end position="286"/>
    </location>
</feature>
<evidence type="ECO:0000313" key="4">
    <source>
        <dbReference type="Proteomes" id="UP000053593"/>
    </source>
</evidence>
<dbReference type="OrthoDB" id="2925523at2759"/>
<gene>
    <name evidence="3" type="ORF">GYMLUDRAFT_244676</name>
</gene>
<accession>A0A0D0CCL7</accession>